<gene>
    <name evidence="6" type="ORF">CAAN4_C03752</name>
</gene>
<dbReference type="InterPro" id="IPR002921">
    <property type="entry name" value="Fungal_lipase-type"/>
</dbReference>
<dbReference type="PANTHER" id="PTHR46640">
    <property type="entry name" value="TRIACYLGLYCEROL LIPASE, PUTATIVE (AFU_ORTHOLOGUE AFUA_6G06510)-RELATED"/>
    <property type="match status" value="1"/>
</dbReference>
<evidence type="ECO:0000256" key="2">
    <source>
        <dbReference type="ARBA" id="ARBA00022729"/>
    </source>
</evidence>
<evidence type="ECO:0000313" key="7">
    <source>
        <dbReference type="Proteomes" id="UP001497600"/>
    </source>
</evidence>
<dbReference type="InterPro" id="IPR051299">
    <property type="entry name" value="AB_hydrolase_lip/est"/>
</dbReference>
<reference evidence="6 7" key="1">
    <citation type="submission" date="2024-01" db="EMBL/GenBank/DDBJ databases">
        <authorList>
            <consortium name="Genoscope - CEA"/>
            <person name="William W."/>
        </authorList>
    </citation>
    <scope>NUCLEOTIDE SEQUENCE [LARGE SCALE GENOMIC DNA]</scope>
    <source>
        <strain evidence="6 7">29B2s-10</strain>
    </source>
</reference>
<dbReference type="Pfam" id="PF01764">
    <property type="entry name" value="Lipase_3"/>
    <property type="match status" value="1"/>
</dbReference>
<dbReference type="EMBL" id="OZ004255">
    <property type="protein sequence ID" value="CAK7899672.1"/>
    <property type="molecule type" value="Genomic_DNA"/>
</dbReference>
<proteinExistence type="predicted"/>
<dbReference type="Proteomes" id="UP001497600">
    <property type="component" value="Chromosome C"/>
</dbReference>
<keyword evidence="3" id="KW-0378">Hydrolase</keyword>
<sequence length="372" mass="41730">MKLGIVFVLSLGATSMLPYIGNAMKKQQVLAPTSLNSFQSSPEIPKSVPVSVFLQLYRYAHLIDISYCVSNTNHISEPFECDLSCSHAFPDVSLLYQWFFDDTVAGYIATSNSDPLQNNSTSHNNIPTIIVSLRGTQSAPDTYTDLKVDMTSYENLHNHLSQCGPRCKVHKGFHDAYLATLGKIEPLLDLELAKIHDKKAQLLFMGHSLGGAVAMLLSLHYLDKGYDNKLVTMGQPLVGNDQFTAWTDLVLGSSNPIEKRKFWRIIHKGDIIATIPNKHLSIGTTFGFPPYFKPFPPPDIQPDSYTQFENQIYINCSTHNAVPKLEEVVDCLTSDNMKCIKGDFAPLVHEQNIRYDAHLYYFRKMGFCGVRI</sequence>
<evidence type="ECO:0000259" key="5">
    <source>
        <dbReference type="Pfam" id="PF01764"/>
    </source>
</evidence>
<keyword evidence="2 4" id="KW-0732">Signal</keyword>
<dbReference type="InterPro" id="IPR029058">
    <property type="entry name" value="AB_hydrolase_fold"/>
</dbReference>
<protein>
    <recommendedName>
        <fullName evidence="1">triacylglycerol lipase</fullName>
        <ecNumber evidence="1">3.1.1.3</ecNumber>
    </recommendedName>
</protein>
<organism evidence="6 7">
    <name type="scientific">[Candida] anglica</name>
    <dbReference type="NCBI Taxonomy" id="148631"/>
    <lineage>
        <taxon>Eukaryota</taxon>
        <taxon>Fungi</taxon>
        <taxon>Dikarya</taxon>
        <taxon>Ascomycota</taxon>
        <taxon>Saccharomycotina</taxon>
        <taxon>Pichiomycetes</taxon>
        <taxon>Debaryomycetaceae</taxon>
        <taxon>Kurtzmaniella</taxon>
    </lineage>
</organism>
<evidence type="ECO:0000256" key="3">
    <source>
        <dbReference type="ARBA" id="ARBA00022801"/>
    </source>
</evidence>
<dbReference type="SUPFAM" id="SSF53474">
    <property type="entry name" value="alpha/beta-Hydrolases"/>
    <property type="match status" value="1"/>
</dbReference>
<name>A0ABP0E8Y1_9ASCO</name>
<accession>A0ABP0E8Y1</accession>
<dbReference type="EC" id="3.1.1.3" evidence="1"/>
<keyword evidence="7" id="KW-1185">Reference proteome</keyword>
<feature type="chain" id="PRO_5046726769" description="triacylglycerol lipase" evidence="4">
    <location>
        <begin position="24"/>
        <end position="372"/>
    </location>
</feature>
<dbReference type="PANTHER" id="PTHR46640:SF1">
    <property type="entry name" value="FUNGAL LIPASE-LIKE DOMAIN-CONTAINING PROTEIN-RELATED"/>
    <property type="match status" value="1"/>
</dbReference>
<feature type="signal peptide" evidence="4">
    <location>
        <begin position="1"/>
        <end position="23"/>
    </location>
</feature>
<evidence type="ECO:0000256" key="4">
    <source>
        <dbReference type="SAM" id="SignalP"/>
    </source>
</evidence>
<feature type="domain" description="Fungal lipase-type" evidence="5">
    <location>
        <begin position="130"/>
        <end position="278"/>
    </location>
</feature>
<dbReference type="Gene3D" id="3.40.50.1820">
    <property type="entry name" value="alpha/beta hydrolase"/>
    <property type="match status" value="1"/>
</dbReference>
<evidence type="ECO:0000256" key="1">
    <source>
        <dbReference type="ARBA" id="ARBA00013279"/>
    </source>
</evidence>
<dbReference type="CDD" id="cd00519">
    <property type="entry name" value="Lipase_3"/>
    <property type="match status" value="1"/>
</dbReference>
<evidence type="ECO:0000313" key="6">
    <source>
        <dbReference type="EMBL" id="CAK7899672.1"/>
    </source>
</evidence>